<dbReference type="AlphaFoldDB" id="A0AAN7SU31"/>
<organism evidence="2 3">
    <name type="scientific">Lithohypha guttulata</name>
    <dbReference type="NCBI Taxonomy" id="1690604"/>
    <lineage>
        <taxon>Eukaryota</taxon>
        <taxon>Fungi</taxon>
        <taxon>Dikarya</taxon>
        <taxon>Ascomycota</taxon>
        <taxon>Pezizomycotina</taxon>
        <taxon>Eurotiomycetes</taxon>
        <taxon>Chaetothyriomycetidae</taxon>
        <taxon>Chaetothyriales</taxon>
        <taxon>Trichomeriaceae</taxon>
        <taxon>Lithohypha</taxon>
    </lineage>
</organism>
<reference evidence="2 3" key="1">
    <citation type="submission" date="2023-08" db="EMBL/GenBank/DDBJ databases">
        <title>Black Yeasts Isolated from many extreme environments.</title>
        <authorList>
            <person name="Coleine C."/>
            <person name="Stajich J.E."/>
            <person name="Selbmann L."/>
        </authorList>
    </citation>
    <scope>NUCLEOTIDE SEQUENCE [LARGE SCALE GENOMIC DNA]</scope>
    <source>
        <strain evidence="2 3">CCFEE 5910</strain>
    </source>
</reference>
<feature type="transmembrane region" description="Helical" evidence="1">
    <location>
        <begin position="384"/>
        <end position="405"/>
    </location>
</feature>
<proteinExistence type="predicted"/>
<keyword evidence="1" id="KW-0472">Membrane</keyword>
<name>A0AAN7SU31_9EURO</name>
<comment type="caution">
    <text evidence="2">The sequence shown here is derived from an EMBL/GenBank/DDBJ whole genome shotgun (WGS) entry which is preliminary data.</text>
</comment>
<keyword evidence="1" id="KW-0812">Transmembrane</keyword>
<protein>
    <submittedName>
        <fullName evidence="2">Uncharacterized protein</fullName>
    </submittedName>
</protein>
<evidence type="ECO:0000256" key="1">
    <source>
        <dbReference type="SAM" id="Phobius"/>
    </source>
</evidence>
<evidence type="ECO:0000313" key="3">
    <source>
        <dbReference type="Proteomes" id="UP001309876"/>
    </source>
</evidence>
<gene>
    <name evidence="2" type="ORF">LTR05_007710</name>
</gene>
<sequence length="502" mass="54638">MIVISVLYWTLSPPKQVVLLLFIAASFAPAAIWAGAITPLITSIETQKHIAVPQYTNPTYGIVSPSGLANESLVKITTQGTFTYRPELTLQGIILDNMRQASSANEQPIIQSKMDNVNYRYRGRSYGVGSSVGLKTSFGSPALQTYQYVEPGLLATSNCIYNDSSACFFEDLTPEGFTLQVYNAVFQQPNANESYYIASAGQRDYQVLTVSAASGKGIISDDWTYYTTMISPAGRKGHQYGMLHKVQCEIKYAPTNFDVFVNATNGTIVVTPTGPADQALFPNYTDLTRAVTHRIYNIGQLFSSTQWGSPMGDALLNNAHNVALAHNESTLRNETVLEAVSASMDSMLDSMLGALSGAQLMVLNASSNEDVKVTSQAVMVGGNIWIYITSVINALLTIVFLIEVFRTRTWEYRPDFDYMNVQDLVIATSAGGTAVAASVNKLSSLGSPSSVRIRLVEDKTGRDMLVLAEDMADAEHSNIGGQPRRGQTFQLTTTRSGGYEQI</sequence>
<evidence type="ECO:0000313" key="2">
    <source>
        <dbReference type="EMBL" id="KAK5081579.1"/>
    </source>
</evidence>
<keyword evidence="3" id="KW-1185">Reference proteome</keyword>
<keyword evidence="1" id="KW-1133">Transmembrane helix</keyword>
<dbReference type="EMBL" id="JAVRRJ010000009">
    <property type="protein sequence ID" value="KAK5081579.1"/>
    <property type="molecule type" value="Genomic_DNA"/>
</dbReference>
<accession>A0AAN7SU31</accession>
<dbReference type="Proteomes" id="UP001309876">
    <property type="component" value="Unassembled WGS sequence"/>
</dbReference>